<dbReference type="GO" id="GO:0045259">
    <property type="term" value="C:proton-transporting ATP synthase complex"/>
    <property type="evidence" value="ECO:0007669"/>
    <property type="project" value="UniProtKB-KW"/>
</dbReference>
<comment type="subunit">
    <text evidence="13">F-type ATPases have 2 components, F(1) - the catalytic core - and F(0) - the membrane proton channel. F(1) has five subunits: alpha(3), beta(3), gamma(1), delta(1), epsilon(1). F(0) has four main subunits: a(1), b(2) and c(10-14). The alpha and beta chains form an alternating ring which encloses part of the gamma chain. F(1) is attached to F(0) by a central stalk formed by the gamma and epsilon chains, while a peripheral stalk is formed by the delta and b chains.</text>
</comment>
<dbReference type="AlphaFoldDB" id="A0A1Q5PFH9"/>
<dbReference type="Pfam" id="PF00430">
    <property type="entry name" value="ATP-synt_B"/>
    <property type="match status" value="1"/>
</dbReference>
<keyword evidence="5 15" id="KW-0812">Transmembrane</keyword>
<dbReference type="NCBIfam" id="TIGR01144">
    <property type="entry name" value="ATP_synt_b"/>
    <property type="match status" value="1"/>
</dbReference>
<comment type="caution">
    <text evidence="18">The sequence shown here is derived from an EMBL/GenBank/DDBJ whole genome shotgun (WGS) entry which is preliminary data.</text>
</comment>
<evidence type="ECO:0000256" key="8">
    <source>
        <dbReference type="ARBA" id="ARBA00023065"/>
    </source>
</evidence>
<evidence type="ECO:0000256" key="14">
    <source>
        <dbReference type="ARBA" id="ARBA00037847"/>
    </source>
</evidence>
<evidence type="ECO:0000256" key="12">
    <source>
        <dbReference type="ARBA" id="ARBA00025614"/>
    </source>
</evidence>
<proteinExistence type="inferred from homology"/>
<dbReference type="PANTHER" id="PTHR33445">
    <property type="entry name" value="ATP SYNTHASE SUBUNIT B', CHLOROPLASTIC"/>
    <property type="match status" value="1"/>
</dbReference>
<evidence type="ECO:0000256" key="10">
    <source>
        <dbReference type="ARBA" id="ARBA00023310"/>
    </source>
</evidence>
<evidence type="ECO:0000256" key="4">
    <source>
        <dbReference type="ARBA" id="ARBA00022547"/>
    </source>
</evidence>
<gene>
    <name evidence="15" type="primary">atpF</name>
    <name evidence="18" type="ORF">A3841_14170</name>
</gene>
<keyword evidence="4 15" id="KW-0138">CF(0)</keyword>
<comment type="function">
    <text evidence="11 15">F(1)F(0) ATP synthase produces ATP from ADP in the presence of a proton or sodium gradient. F-type ATPases consist of two structural domains, F(1) containing the extramembraneous catalytic core and F(0) containing the membrane proton channel, linked together by a central stalk and a peripheral stalk. During catalysis, ATP synthesis in the catalytic domain of F(1) is coupled via a rotary mechanism of the central stalk subunits to proton translocation.</text>
</comment>
<dbReference type="GO" id="GO:0005886">
    <property type="term" value="C:plasma membrane"/>
    <property type="evidence" value="ECO:0007669"/>
    <property type="project" value="UniProtKB-SubCell"/>
</dbReference>
<evidence type="ECO:0000313" key="19">
    <source>
        <dbReference type="Proteomes" id="UP000186551"/>
    </source>
</evidence>
<evidence type="ECO:0000256" key="11">
    <source>
        <dbReference type="ARBA" id="ARBA00025198"/>
    </source>
</evidence>
<dbReference type="GO" id="GO:0046961">
    <property type="term" value="F:proton-transporting ATPase activity, rotational mechanism"/>
    <property type="evidence" value="ECO:0007669"/>
    <property type="project" value="TreeGrafter"/>
</dbReference>
<name>A0A1Q5PFH9_9BACT</name>
<dbReference type="GO" id="GO:0012505">
    <property type="term" value="C:endomembrane system"/>
    <property type="evidence" value="ECO:0007669"/>
    <property type="project" value="UniProtKB-SubCell"/>
</dbReference>
<comment type="subunit">
    <text evidence="15">F-type ATPases have 2 components, F(1) - the catalytic core - and F(0) - the membrane proton channel. F(1) has five subunits: alpha(3), beta(3), gamma(1), delta(1), epsilon(1). F(0) has three main subunits: a(1), b(2) and c(10-14). The alpha and beta chains form an alternating ring which encloses part of the gamma chain. F(1) is attached to F(0) by a central stalk formed by the gamma and epsilon chains, while a peripheral stalk is formed by the delta and b chains.</text>
</comment>
<evidence type="ECO:0000256" key="3">
    <source>
        <dbReference type="ARBA" id="ARBA00022475"/>
    </source>
</evidence>
<evidence type="ECO:0000256" key="15">
    <source>
        <dbReference type="HAMAP-Rule" id="MF_01398"/>
    </source>
</evidence>
<evidence type="ECO:0000256" key="7">
    <source>
        <dbReference type="ARBA" id="ARBA00022989"/>
    </source>
</evidence>
<dbReference type="InterPro" id="IPR002146">
    <property type="entry name" value="ATP_synth_b/b'su_bac/chlpt"/>
</dbReference>
<keyword evidence="6 15" id="KW-0375">Hydrogen ion transport</keyword>
<evidence type="ECO:0000256" key="16">
    <source>
        <dbReference type="RuleBase" id="RU003848"/>
    </source>
</evidence>
<evidence type="ECO:0000256" key="9">
    <source>
        <dbReference type="ARBA" id="ARBA00023136"/>
    </source>
</evidence>
<dbReference type="GO" id="GO:0046933">
    <property type="term" value="F:proton-transporting ATP synthase activity, rotational mechanism"/>
    <property type="evidence" value="ECO:0007669"/>
    <property type="project" value="UniProtKB-UniRule"/>
</dbReference>
<keyword evidence="7 15" id="KW-1133">Transmembrane helix</keyword>
<dbReference type="HAMAP" id="MF_01398">
    <property type="entry name" value="ATP_synth_b_bprime"/>
    <property type="match status" value="1"/>
</dbReference>
<evidence type="ECO:0000256" key="13">
    <source>
        <dbReference type="ARBA" id="ARBA00026054"/>
    </source>
</evidence>
<keyword evidence="2 15" id="KW-0813">Transport</keyword>
<dbReference type="InterPro" id="IPR050059">
    <property type="entry name" value="ATP_synthase_B_chain"/>
</dbReference>
<comment type="function">
    <text evidence="12">Component of the F(0) channel, it forms part of the peripheral stalk, linking F(1) to F(0). The b'-subunit is a diverged and duplicated form of b found in plants and photosynthetic bacteria.</text>
</comment>
<keyword evidence="17" id="KW-0175">Coiled coil</keyword>
<evidence type="ECO:0000256" key="6">
    <source>
        <dbReference type="ARBA" id="ARBA00022781"/>
    </source>
</evidence>
<evidence type="ECO:0000256" key="17">
    <source>
        <dbReference type="SAM" id="Coils"/>
    </source>
</evidence>
<dbReference type="SUPFAM" id="SSF81573">
    <property type="entry name" value="F1F0 ATP synthase subunit B, membrane domain"/>
    <property type="match status" value="1"/>
</dbReference>
<dbReference type="RefSeq" id="WP_073851594.1">
    <property type="nucleotide sequence ID" value="NZ_LVWA01000004.1"/>
</dbReference>
<sequence>MELVTPGIGLIFWQLVVFLLVLFLLGKFAWKPIMSALHEREASIENALSAAEKAKLEMQALKADNEKLLAEARMERDKILNEATEAANNIVETSKQKANEEGARMIAQAREAIENEKRAAITEVKNMAASLSLEIAEQILRRELSDKTAQQALAQDYIREVTLN</sequence>
<evidence type="ECO:0000313" key="18">
    <source>
        <dbReference type="EMBL" id="OKL40977.1"/>
    </source>
</evidence>
<evidence type="ECO:0000256" key="2">
    <source>
        <dbReference type="ARBA" id="ARBA00022448"/>
    </source>
</evidence>
<dbReference type="InterPro" id="IPR028987">
    <property type="entry name" value="ATP_synth_B-like_membr_sf"/>
</dbReference>
<protein>
    <recommendedName>
        <fullName evidence="15">ATP synthase subunit b</fullName>
    </recommendedName>
    <alternativeName>
        <fullName evidence="15">ATP synthase F(0) sector subunit b</fullName>
    </alternativeName>
    <alternativeName>
        <fullName evidence="15">ATPase subunit I</fullName>
    </alternativeName>
    <alternativeName>
        <fullName evidence="15">F-type ATPase subunit b</fullName>
        <shortName evidence="15">F-ATPase subunit b</shortName>
    </alternativeName>
</protein>
<keyword evidence="10 15" id="KW-0066">ATP synthesis</keyword>
<dbReference type="OrthoDB" id="9795289at2"/>
<dbReference type="EMBL" id="LVWA01000004">
    <property type="protein sequence ID" value="OKL40977.1"/>
    <property type="molecule type" value="Genomic_DNA"/>
</dbReference>
<dbReference type="NCBIfam" id="NF011041">
    <property type="entry name" value="PRK14471.1"/>
    <property type="match status" value="1"/>
</dbReference>
<comment type="similarity">
    <text evidence="1 15 16">Belongs to the ATPase B chain family.</text>
</comment>
<comment type="subcellular location">
    <subcellularLocation>
        <location evidence="15">Cell membrane</location>
        <topology evidence="15">Single-pass membrane protein</topology>
    </subcellularLocation>
    <subcellularLocation>
        <location evidence="14">Endomembrane system</location>
        <topology evidence="14">Single-pass membrane protein</topology>
    </subcellularLocation>
</comment>
<organism evidence="18 19">
    <name type="scientific">Pontibacter flavimaris</name>
    <dbReference type="NCBI Taxonomy" id="1797110"/>
    <lineage>
        <taxon>Bacteria</taxon>
        <taxon>Pseudomonadati</taxon>
        <taxon>Bacteroidota</taxon>
        <taxon>Cytophagia</taxon>
        <taxon>Cytophagales</taxon>
        <taxon>Hymenobacteraceae</taxon>
        <taxon>Pontibacter</taxon>
    </lineage>
</organism>
<keyword evidence="3 15" id="KW-1003">Cell membrane</keyword>
<accession>A0A1Q5PFH9</accession>
<evidence type="ECO:0000256" key="1">
    <source>
        <dbReference type="ARBA" id="ARBA00005513"/>
    </source>
</evidence>
<keyword evidence="9 15" id="KW-0472">Membrane</keyword>
<dbReference type="STRING" id="1797110.A3841_14170"/>
<dbReference type="Gene3D" id="1.20.5.620">
    <property type="entry name" value="F1F0 ATP synthase subunit B, membrane domain"/>
    <property type="match status" value="1"/>
</dbReference>
<keyword evidence="19" id="KW-1185">Reference proteome</keyword>
<keyword evidence="8 15" id="KW-0406">Ion transport</keyword>
<feature type="coiled-coil region" evidence="17">
    <location>
        <begin position="44"/>
        <end position="119"/>
    </location>
</feature>
<feature type="transmembrane region" description="Helical" evidence="15">
    <location>
        <begin position="12"/>
        <end position="30"/>
    </location>
</feature>
<evidence type="ECO:0000256" key="5">
    <source>
        <dbReference type="ARBA" id="ARBA00022692"/>
    </source>
</evidence>
<dbReference type="CDD" id="cd06503">
    <property type="entry name" value="ATP-synt_Fo_b"/>
    <property type="match status" value="1"/>
</dbReference>
<dbReference type="Proteomes" id="UP000186551">
    <property type="component" value="Unassembled WGS sequence"/>
</dbReference>
<reference evidence="18 19" key="1">
    <citation type="submission" date="2016-03" db="EMBL/GenBank/DDBJ databases">
        <title>Genome sequence of Pontibacter sp. nov., of the family cytophagaceae, isolated from marine sediment of the Yellow Sea, China.</title>
        <authorList>
            <person name="Zhang G."/>
            <person name="Zhang R."/>
        </authorList>
    </citation>
    <scope>NUCLEOTIDE SEQUENCE [LARGE SCALE GENOMIC DNA]</scope>
    <source>
        <strain evidence="18 19">S10-8</strain>
    </source>
</reference>
<dbReference type="PANTHER" id="PTHR33445:SF1">
    <property type="entry name" value="ATP SYNTHASE SUBUNIT B"/>
    <property type="match status" value="1"/>
</dbReference>
<dbReference type="InterPro" id="IPR005864">
    <property type="entry name" value="ATP_synth_F0_bsu_bac"/>
</dbReference>